<evidence type="ECO:0000256" key="2">
    <source>
        <dbReference type="ARBA" id="ARBA00012720"/>
    </source>
</evidence>
<dbReference type="InterPro" id="IPR035937">
    <property type="entry name" value="FPG_N"/>
</dbReference>
<evidence type="ECO:0000256" key="3">
    <source>
        <dbReference type="ARBA" id="ARBA00022723"/>
    </source>
</evidence>
<dbReference type="GO" id="GO:0140078">
    <property type="term" value="F:class I DNA-(apurinic or apyrimidinic site) endonuclease activity"/>
    <property type="evidence" value="ECO:0007669"/>
    <property type="project" value="UniProtKB-EC"/>
</dbReference>
<keyword evidence="8" id="KW-0238">DNA-binding</keyword>
<dbReference type="GO" id="GO:0000703">
    <property type="term" value="F:oxidized pyrimidine nucleobase lesion DNA N-glycosylase activity"/>
    <property type="evidence" value="ECO:0007669"/>
    <property type="project" value="TreeGrafter"/>
</dbReference>
<keyword evidence="3" id="KW-0479">Metal-binding</keyword>
<evidence type="ECO:0000256" key="8">
    <source>
        <dbReference type="ARBA" id="ARBA00023125"/>
    </source>
</evidence>
<dbReference type="SUPFAM" id="SSF46946">
    <property type="entry name" value="S13-like H2TH domain"/>
    <property type="match status" value="1"/>
</dbReference>
<evidence type="ECO:0000256" key="10">
    <source>
        <dbReference type="ARBA" id="ARBA00023239"/>
    </source>
</evidence>
<feature type="domain" description="Formamidopyrimidine-DNA glycosylase catalytic" evidence="15">
    <location>
        <begin position="2"/>
        <end position="111"/>
    </location>
</feature>
<keyword evidence="10" id="KW-0456">Lyase</keyword>
<dbReference type="KEGG" id="rtn:A6122_2113"/>
<dbReference type="EMBL" id="CP015515">
    <property type="protein sequence ID" value="AND17237.1"/>
    <property type="molecule type" value="Genomic_DNA"/>
</dbReference>
<evidence type="ECO:0000256" key="13">
    <source>
        <dbReference type="PROSITE-ProRule" id="PRU00391"/>
    </source>
</evidence>
<dbReference type="STRING" id="33888.A6122_2113"/>
<dbReference type="InterPro" id="IPR010979">
    <property type="entry name" value="Ribosomal_uS13-like_H2TH"/>
</dbReference>
<keyword evidence="12" id="KW-0326">Glycosidase</keyword>
<dbReference type="PANTHER" id="PTHR42697">
    <property type="entry name" value="ENDONUCLEASE 8"/>
    <property type="match status" value="1"/>
</dbReference>
<keyword evidence="9" id="KW-0234">DNA repair</keyword>
<dbReference type="GO" id="GO:0006284">
    <property type="term" value="P:base-excision repair"/>
    <property type="evidence" value="ECO:0007669"/>
    <property type="project" value="InterPro"/>
</dbReference>
<evidence type="ECO:0000313" key="16">
    <source>
        <dbReference type="EMBL" id="AND17237.1"/>
    </source>
</evidence>
<dbReference type="InterPro" id="IPR015886">
    <property type="entry name" value="H2TH_FPG"/>
</dbReference>
<evidence type="ECO:0000256" key="12">
    <source>
        <dbReference type="ARBA" id="ARBA00023295"/>
    </source>
</evidence>
<name>A0A160KUH4_9MICO</name>
<dbReference type="Proteomes" id="UP000077071">
    <property type="component" value="Chromosome"/>
</dbReference>
<proteinExistence type="inferred from homology"/>
<protein>
    <recommendedName>
        <fullName evidence="2">DNA-(apurinic or apyrimidinic site) lyase</fullName>
        <ecNumber evidence="2">4.2.99.18</ecNumber>
    </recommendedName>
</protein>
<keyword evidence="6" id="KW-0378">Hydrolase</keyword>
<dbReference type="Pfam" id="PF06831">
    <property type="entry name" value="H2TH"/>
    <property type="match status" value="1"/>
</dbReference>
<evidence type="ECO:0000256" key="7">
    <source>
        <dbReference type="ARBA" id="ARBA00022833"/>
    </source>
</evidence>
<keyword evidence="16" id="KW-0808">Transferase</keyword>
<dbReference type="PROSITE" id="PS51068">
    <property type="entry name" value="FPG_CAT"/>
    <property type="match status" value="1"/>
</dbReference>
<evidence type="ECO:0000259" key="15">
    <source>
        <dbReference type="PROSITE" id="PS51068"/>
    </source>
</evidence>
<evidence type="ECO:0000313" key="17">
    <source>
        <dbReference type="Proteomes" id="UP000077071"/>
    </source>
</evidence>
<evidence type="ECO:0000256" key="9">
    <source>
        <dbReference type="ARBA" id="ARBA00023204"/>
    </source>
</evidence>
<dbReference type="OrthoDB" id="9800855at2"/>
<dbReference type="Pfam" id="PF01149">
    <property type="entry name" value="Fapy_DNA_glyco"/>
    <property type="match status" value="1"/>
</dbReference>
<organism evidence="16 17">
    <name type="scientific">Rathayibacter tritici</name>
    <dbReference type="NCBI Taxonomy" id="33888"/>
    <lineage>
        <taxon>Bacteria</taxon>
        <taxon>Bacillati</taxon>
        <taxon>Actinomycetota</taxon>
        <taxon>Actinomycetes</taxon>
        <taxon>Micrococcales</taxon>
        <taxon>Microbacteriaceae</taxon>
        <taxon>Rathayibacter</taxon>
    </lineage>
</organism>
<dbReference type="Gene3D" id="1.10.8.50">
    <property type="match status" value="1"/>
</dbReference>
<comment type="similarity">
    <text evidence="1">Belongs to the FPG family.</text>
</comment>
<reference evidence="16 17" key="1">
    <citation type="submission" date="2016-05" db="EMBL/GenBank/DDBJ databases">
        <title>Complete genome sequence of Rathayibacter tritici NCPPB 1953.</title>
        <authorList>
            <person name="Park J."/>
            <person name="Lee H.-H."/>
            <person name="Lee S.-W."/>
            <person name="Seo Y.-S."/>
        </authorList>
    </citation>
    <scope>NUCLEOTIDE SEQUENCE [LARGE SCALE GENOMIC DNA]</scope>
    <source>
        <strain evidence="16 17">NCPPB 1953</strain>
    </source>
</reference>
<dbReference type="GO" id="GO:0003684">
    <property type="term" value="F:damaged DNA binding"/>
    <property type="evidence" value="ECO:0007669"/>
    <property type="project" value="InterPro"/>
</dbReference>
<keyword evidence="4" id="KW-0227">DNA damage</keyword>
<evidence type="ECO:0000256" key="5">
    <source>
        <dbReference type="ARBA" id="ARBA00022771"/>
    </source>
</evidence>
<dbReference type="SMART" id="SM01232">
    <property type="entry name" value="H2TH"/>
    <property type="match status" value="1"/>
</dbReference>
<sequence>MPEGDSVHRLAARLRRAADGRTVLDGELRSGDAAGTSLADLQIVEHDTHGKHLLTRFAGGSTLHTHLRMQGSWTVTTPGRVVPRSLQKNVRVRLRLDDGSTVWGIDLPVVQLLPTRDESRAIGHLGPDPLRSDWDADEAVARLSWIPDRPVIAALLDQRCLAGLGNLWANEVCFLRGAWPWRPIGSLDVRALVATVARGLRASVTVPGMFQTTTGDTRRGERHWVAGRAGRPCLRCGVTILVREEVRDDPEQRRTWWCPHCQPEPAGGEVSACDDAGTPVLRGR</sequence>
<dbReference type="Gene3D" id="3.20.190.10">
    <property type="entry name" value="MutM-like, N-terminal"/>
    <property type="match status" value="1"/>
</dbReference>
<keyword evidence="17" id="KW-1185">Reference proteome</keyword>
<evidence type="ECO:0000256" key="1">
    <source>
        <dbReference type="ARBA" id="ARBA00009409"/>
    </source>
</evidence>
<dbReference type="RefSeq" id="WP_068254835.1">
    <property type="nucleotide sequence ID" value="NZ_CP015515.1"/>
</dbReference>
<evidence type="ECO:0000256" key="4">
    <source>
        <dbReference type="ARBA" id="ARBA00022763"/>
    </source>
</evidence>
<dbReference type="InterPro" id="IPR000214">
    <property type="entry name" value="Znf_DNA_glyclase/AP_lyase"/>
</dbReference>
<dbReference type="PANTHER" id="PTHR42697:SF1">
    <property type="entry name" value="ENDONUCLEASE 8"/>
    <property type="match status" value="1"/>
</dbReference>
<keyword evidence="16" id="KW-0489">Methyltransferase</keyword>
<keyword evidence="11" id="KW-0511">Multifunctional enzyme</keyword>
<dbReference type="PATRIC" id="fig|33888.3.peg.2351"/>
<dbReference type="GO" id="GO:0032259">
    <property type="term" value="P:methylation"/>
    <property type="evidence" value="ECO:0007669"/>
    <property type="project" value="UniProtKB-KW"/>
</dbReference>
<dbReference type="InterPro" id="IPR012319">
    <property type="entry name" value="FPG_cat"/>
</dbReference>
<gene>
    <name evidence="16" type="ORF">A6122_2113</name>
</gene>
<dbReference type="PROSITE" id="PS51066">
    <property type="entry name" value="ZF_FPG_2"/>
    <property type="match status" value="1"/>
</dbReference>
<dbReference type="EC" id="4.2.99.18" evidence="2"/>
<dbReference type="GO" id="GO:0008168">
    <property type="term" value="F:methyltransferase activity"/>
    <property type="evidence" value="ECO:0007669"/>
    <property type="project" value="UniProtKB-KW"/>
</dbReference>
<dbReference type="SMART" id="SM00898">
    <property type="entry name" value="Fapy_DNA_glyco"/>
    <property type="match status" value="1"/>
</dbReference>
<dbReference type="GO" id="GO:0008270">
    <property type="term" value="F:zinc ion binding"/>
    <property type="evidence" value="ECO:0007669"/>
    <property type="project" value="UniProtKB-KW"/>
</dbReference>
<evidence type="ECO:0000256" key="11">
    <source>
        <dbReference type="ARBA" id="ARBA00023268"/>
    </source>
</evidence>
<evidence type="ECO:0000256" key="6">
    <source>
        <dbReference type="ARBA" id="ARBA00022801"/>
    </source>
</evidence>
<dbReference type="AlphaFoldDB" id="A0A160KUH4"/>
<keyword evidence="7" id="KW-0862">Zinc</keyword>
<keyword evidence="5 13" id="KW-0863">Zinc-finger</keyword>
<accession>A0A160KUH4</accession>
<dbReference type="SUPFAM" id="SSF57716">
    <property type="entry name" value="Glucocorticoid receptor-like (DNA-binding domain)"/>
    <property type="match status" value="1"/>
</dbReference>
<feature type="domain" description="FPG-type" evidence="14">
    <location>
        <begin position="224"/>
        <end position="263"/>
    </location>
</feature>
<dbReference type="SUPFAM" id="SSF81624">
    <property type="entry name" value="N-terminal domain of MutM-like DNA repair proteins"/>
    <property type="match status" value="1"/>
</dbReference>
<evidence type="ECO:0000259" key="14">
    <source>
        <dbReference type="PROSITE" id="PS51066"/>
    </source>
</evidence>